<dbReference type="PANTHER" id="PTHR43201:SF5">
    <property type="entry name" value="MEDIUM-CHAIN ACYL-COA LIGASE ACSF2, MITOCHONDRIAL"/>
    <property type="match status" value="1"/>
</dbReference>
<dbReference type="InterPro" id="IPR020845">
    <property type="entry name" value="AMP-binding_CS"/>
</dbReference>
<protein>
    <submittedName>
        <fullName evidence="5">Unannotated protein</fullName>
    </submittedName>
</protein>
<proteinExistence type="inferred from homology"/>
<evidence type="ECO:0000259" key="3">
    <source>
        <dbReference type="Pfam" id="PF00501"/>
    </source>
</evidence>
<dbReference type="InterPro" id="IPR025110">
    <property type="entry name" value="AMP-bd_C"/>
</dbReference>
<evidence type="ECO:0000313" key="5">
    <source>
        <dbReference type="EMBL" id="CAB4888023.1"/>
    </source>
</evidence>
<dbReference type="PROSITE" id="PS00455">
    <property type="entry name" value="AMP_BINDING"/>
    <property type="match status" value="1"/>
</dbReference>
<evidence type="ECO:0000256" key="1">
    <source>
        <dbReference type="ARBA" id="ARBA00006432"/>
    </source>
</evidence>
<dbReference type="AlphaFoldDB" id="A0A6J7F9C0"/>
<evidence type="ECO:0000259" key="4">
    <source>
        <dbReference type="Pfam" id="PF13193"/>
    </source>
</evidence>
<accession>A0A6J7F9C0</accession>
<dbReference type="InterPro" id="IPR000873">
    <property type="entry name" value="AMP-dep_synth/lig_dom"/>
</dbReference>
<dbReference type="Gene3D" id="3.30.300.30">
    <property type="match status" value="1"/>
</dbReference>
<name>A0A6J7F9C0_9ZZZZ</name>
<dbReference type="PANTHER" id="PTHR43201">
    <property type="entry name" value="ACYL-COA SYNTHETASE"/>
    <property type="match status" value="1"/>
</dbReference>
<dbReference type="InterPro" id="IPR042099">
    <property type="entry name" value="ANL_N_sf"/>
</dbReference>
<keyword evidence="2" id="KW-0436">Ligase</keyword>
<dbReference type="Pfam" id="PF13193">
    <property type="entry name" value="AMP-binding_C"/>
    <property type="match status" value="1"/>
</dbReference>
<dbReference type="GO" id="GO:0006631">
    <property type="term" value="P:fatty acid metabolic process"/>
    <property type="evidence" value="ECO:0007669"/>
    <property type="project" value="TreeGrafter"/>
</dbReference>
<dbReference type="GO" id="GO:0031956">
    <property type="term" value="F:medium-chain fatty acid-CoA ligase activity"/>
    <property type="evidence" value="ECO:0007669"/>
    <property type="project" value="TreeGrafter"/>
</dbReference>
<evidence type="ECO:0000256" key="2">
    <source>
        <dbReference type="ARBA" id="ARBA00022598"/>
    </source>
</evidence>
<dbReference type="EMBL" id="CAFBMB010000003">
    <property type="protein sequence ID" value="CAB4888023.1"/>
    <property type="molecule type" value="Genomic_DNA"/>
</dbReference>
<dbReference type="InterPro" id="IPR045851">
    <property type="entry name" value="AMP-bd_C_sf"/>
</dbReference>
<gene>
    <name evidence="5" type="ORF">UFOPK3516_00101</name>
</gene>
<feature type="domain" description="AMP-binding enzyme C-terminal" evidence="4">
    <location>
        <begin position="447"/>
        <end position="522"/>
    </location>
</feature>
<dbReference type="Pfam" id="PF00501">
    <property type="entry name" value="AMP-binding"/>
    <property type="match status" value="1"/>
</dbReference>
<sequence>MRSAPDFFDAVLRDRPDARAIAFFDADFSYASVSARADRMALWLRSHGIRHEDRVVLQLQNVPQFAMVALAVWRLGAVLVPINPMYKRDEISHVLNDSGATLFIGATQTAPEAREACRRSGVTQVDFVNEFGLQGRDDERLFVSVAADPEPSELDVLLSRDDGHDGTESLMSESFVPAELSPHDLAMICYTSGTSGSPKGAAISHDNVVASVTAYRQWWELPAGTDIAAIAPLCHITGVICGLVLPWVTGGAAVMTYRFHPEVTLSSFIEHRPGFMAATATAFQALLSSPNASPDHFSSFLTLCSGGAALPTAVLERFEQATGHYVYNGYGLTETSAACMSVPVSGHAPTDEEFGVVSTGHMLEGFQIRILDDQRNDVVSGDLGEIAIAGRGVFSGYWQQPEVTAQSFVDGYFLTGDIGCVRDGWIYVLDRKKELINASGFKVSPREVEDVLYRHPAIREAGVAGIPDDYRGEAVIAVISLRDGASIDVDDVRAFVRERLAAYKVPKLVIVVDELPKNTNGKILRRELAALAVRE</sequence>
<reference evidence="5" key="1">
    <citation type="submission" date="2020-05" db="EMBL/GenBank/DDBJ databases">
        <authorList>
            <person name="Chiriac C."/>
            <person name="Salcher M."/>
            <person name="Ghai R."/>
            <person name="Kavagutti S V."/>
        </authorList>
    </citation>
    <scope>NUCLEOTIDE SEQUENCE</scope>
</reference>
<dbReference type="SUPFAM" id="SSF56801">
    <property type="entry name" value="Acetyl-CoA synthetase-like"/>
    <property type="match status" value="1"/>
</dbReference>
<comment type="similarity">
    <text evidence="1">Belongs to the ATP-dependent AMP-binding enzyme family.</text>
</comment>
<feature type="domain" description="AMP-dependent synthetase/ligase" evidence="3">
    <location>
        <begin position="9"/>
        <end position="398"/>
    </location>
</feature>
<organism evidence="5">
    <name type="scientific">freshwater metagenome</name>
    <dbReference type="NCBI Taxonomy" id="449393"/>
    <lineage>
        <taxon>unclassified sequences</taxon>
        <taxon>metagenomes</taxon>
        <taxon>ecological metagenomes</taxon>
    </lineage>
</organism>
<dbReference type="Gene3D" id="3.40.50.12780">
    <property type="entry name" value="N-terminal domain of ligase-like"/>
    <property type="match status" value="1"/>
</dbReference>